<reference evidence="6 7" key="1">
    <citation type="submission" date="2019-12" db="EMBL/GenBank/DDBJ databases">
        <title>Salinicoccus cyprini sp. nov., isolated from gastro-intestinal tract of mirror carp, Cyprinus carpio var. specularis, collected from Gobind Sagar Reservoir, Himachal Pradesh, India.</title>
        <authorList>
            <person name="Talwar C."/>
            <person name="Singh A.K."/>
            <person name="Lal R."/>
            <person name="Negi R.K."/>
        </authorList>
    </citation>
    <scope>NUCLEOTIDE SEQUENCE [LARGE SCALE GENOMIC DNA]</scope>
    <source>
        <strain evidence="6 7">J-82</strain>
    </source>
</reference>
<evidence type="ECO:0000256" key="1">
    <source>
        <dbReference type="ARBA" id="ARBA00004761"/>
    </source>
</evidence>
<organism evidence="6 7">
    <name type="scientific">Salinicoccus hispanicus</name>
    <dbReference type="NCBI Taxonomy" id="157225"/>
    <lineage>
        <taxon>Bacteria</taxon>
        <taxon>Bacillati</taxon>
        <taxon>Bacillota</taxon>
        <taxon>Bacilli</taxon>
        <taxon>Bacillales</taxon>
        <taxon>Staphylococcaceae</taxon>
        <taxon>Salinicoccus</taxon>
    </lineage>
</organism>
<comment type="subunit">
    <text evidence="3">Homotrimer.</text>
</comment>
<dbReference type="NCBIfam" id="TIGR01182">
    <property type="entry name" value="eda"/>
    <property type="match status" value="1"/>
</dbReference>
<dbReference type="GO" id="GO:0008675">
    <property type="term" value="F:2-dehydro-3-deoxy-phosphogluconate aldolase activity"/>
    <property type="evidence" value="ECO:0007669"/>
    <property type="project" value="UniProtKB-EC"/>
</dbReference>
<protein>
    <submittedName>
        <fullName evidence="6">Bifunctional 4-hydroxy-2-oxoglutarate aldolase/2-dehydro-3-deoxy-phosphogluconate aldolase</fullName>
        <ecNumber evidence="6">4.1.2.14</ecNumber>
        <ecNumber evidence="6">4.1.3.16</ecNumber>
    </submittedName>
</protein>
<comment type="similarity">
    <text evidence="2">Belongs to the KHG/KDPG aldolase family.</text>
</comment>
<dbReference type="AlphaFoldDB" id="A0A6N8U6X9"/>
<proteinExistence type="inferred from homology"/>
<name>A0A6N8U6X9_9STAP</name>
<keyword evidence="7" id="KW-1185">Reference proteome</keyword>
<dbReference type="EMBL" id="WUUK01000003">
    <property type="protein sequence ID" value="MXQ51389.1"/>
    <property type="molecule type" value="Genomic_DNA"/>
</dbReference>
<dbReference type="GO" id="GO:0008700">
    <property type="term" value="F:(R,S)-4-hydroxy-2-oxoglutarate aldolase activity"/>
    <property type="evidence" value="ECO:0007669"/>
    <property type="project" value="UniProtKB-EC"/>
</dbReference>
<dbReference type="SUPFAM" id="SSF51569">
    <property type="entry name" value="Aldolase"/>
    <property type="match status" value="1"/>
</dbReference>
<comment type="pathway">
    <text evidence="1">Carbohydrate acid metabolism.</text>
</comment>
<evidence type="ECO:0000256" key="3">
    <source>
        <dbReference type="ARBA" id="ARBA00011233"/>
    </source>
</evidence>
<evidence type="ECO:0000256" key="2">
    <source>
        <dbReference type="ARBA" id="ARBA00006906"/>
    </source>
</evidence>
<gene>
    <name evidence="6" type="primary">eda</name>
    <name evidence="6" type="ORF">GQ671_08910</name>
</gene>
<dbReference type="Proteomes" id="UP000436284">
    <property type="component" value="Unassembled WGS sequence"/>
</dbReference>
<dbReference type="PANTHER" id="PTHR30246:SF1">
    <property type="entry name" value="2-DEHYDRO-3-DEOXY-6-PHOSPHOGALACTONATE ALDOLASE-RELATED"/>
    <property type="match status" value="1"/>
</dbReference>
<evidence type="ECO:0000256" key="5">
    <source>
        <dbReference type="ARBA" id="ARBA00023277"/>
    </source>
</evidence>
<dbReference type="InterPro" id="IPR000887">
    <property type="entry name" value="Aldlse_KDPG_KHG"/>
</dbReference>
<dbReference type="Pfam" id="PF01081">
    <property type="entry name" value="Aldolase"/>
    <property type="match status" value="1"/>
</dbReference>
<dbReference type="CDD" id="cd00452">
    <property type="entry name" value="KDPG_aldolase"/>
    <property type="match status" value="1"/>
</dbReference>
<dbReference type="InterPro" id="IPR013785">
    <property type="entry name" value="Aldolase_TIM"/>
</dbReference>
<dbReference type="PANTHER" id="PTHR30246">
    <property type="entry name" value="2-KETO-3-DEOXY-6-PHOSPHOGLUCONATE ALDOLASE"/>
    <property type="match status" value="1"/>
</dbReference>
<keyword evidence="4 6" id="KW-0456">Lyase</keyword>
<dbReference type="EC" id="4.1.3.16" evidence="6"/>
<dbReference type="OrthoDB" id="9802667at2"/>
<evidence type="ECO:0000313" key="7">
    <source>
        <dbReference type="Proteomes" id="UP000436284"/>
    </source>
</evidence>
<dbReference type="Gene3D" id="3.20.20.70">
    <property type="entry name" value="Aldolase class I"/>
    <property type="match status" value="1"/>
</dbReference>
<dbReference type="EC" id="4.1.2.14" evidence="6"/>
<sequence length="214" mass="22973">MKKYHILNKIRKNYLIAVVRGNEFDDTVKMIESILAGGIKNIEITYTTPKAGELIEHFSNNNDYCIGAGTIMSSASADEAIRRGALYIVSPHFDADIATTCNLNHIPYLPGCASATEIIMAMKAGVDVIKVFPGGILGASFIKDIKGPIPHVNLMPSGGVNTDNMVDWIDNGSFSVGIGSALIKGYDGTNAEVITKNTESFVAAYEKAIKGNKE</sequence>
<comment type="caution">
    <text evidence="6">The sequence shown here is derived from an EMBL/GenBank/DDBJ whole genome shotgun (WGS) entry which is preliminary data.</text>
</comment>
<accession>A0A6N8U6X9</accession>
<evidence type="ECO:0000256" key="4">
    <source>
        <dbReference type="ARBA" id="ARBA00023239"/>
    </source>
</evidence>
<evidence type="ECO:0000313" key="6">
    <source>
        <dbReference type="EMBL" id="MXQ51389.1"/>
    </source>
</evidence>
<dbReference type="RefSeq" id="WP_160655845.1">
    <property type="nucleotide sequence ID" value="NZ_JBHRWU010000001.1"/>
</dbReference>
<keyword evidence="5" id="KW-0119">Carbohydrate metabolism</keyword>